<accession>A0ABT3KHF9</accession>
<evidence type="ECO:0000313" key="2">
    <source>
        <dbReference type="Proteomes" id="UP001431181"/>
    </source>
</evidence>
<dbReference type="EMBL" id="JAPEUL010000007">
    <property type="protein sequence ID" value="MCW4629982.1"/>
    <property type="molecule type" value="Genomic_DNA"/>
</dbReference>
<gene>
    <name evidence="1" type="ORF">ONZ52_13885</name>
</gene>
<dbReference type="SUPFAM" id="SSF109854">
    <property type="entry name" value="DinB/YfiT-like putative metalloenzymes"/>
    <property type="match status" value="1"/>
</dbReference>
<organism evidence="1 2">
    <name type="scientific">Marinomonas rhodophyticola</name>
    <dbReference type="NCBI Taxonomy" id="2992803"/>
    <lineage>
        <taxon>Bacteria</taxon>
        <taxon>Pseudomonadati</taxon>
        <taxon>Pseudomonadota</taxon>
        <taxon>Gammaproteobacteria</taxon>
        <taxon>Oceanospirillales</taxon>
        <taxon>Oceanospirillaceae</taxon>
        <taxon>Marinomonas</taxon>
    </lineage>
</organism>
<protein>
    <submittedName>
        <fullName evidence="1">DUF1993 domain-containing protein</fullName>
    </submittedName>
</protein>
<comment type="caution">
    <text evidence="1">The sequence shown here is derived from an EMBL/GenBank/DDBJ whole genome shotgun (WGS) entry which is preliminary data.</text>
</comment>
<dbReference type="RefSeq" id="WP_265219271.1">
    <property type="nucleotide sequence ID" value="NZ_JAPEUL010000007.1"/>
</dbReference>
<dbReference type="InterPro" id="IPR018531">
    <property type="entry name" value="DUF1993"/>
</dbReference>
<dbReference type="InterPro" id="IPR034660">
    <property type="entry name" value="DinB/YfiT-like"/>
</dbReference>
<dbReference type="Gene3D" id="1.20.120.450">
    <property type="entry name" value="dinb family like domain"/>
    <property type="match status" value="1"/>
</dbReference>
<name>A0ABT3KHF9_9GAMM</name>
<sequence length="164" mass="18396">MSRTIKQLFKGYLLQLETIVNKVPPELFSESLADDMFSLEMNAKIAANFVLRGYYPLLGKEAVSLMSDEVGKAAVVRQIIETRELLEKLPDICFFDDSKVLNDKAGFSEVQLCQSDFIHQYIVPNYFFHMGMVYAIAKSKGVAVSKGDFDGLHSYPVGFSFVSS</sequence>
<evidence type="ECO:0000313" key="1">
    <source>
        <dbReference type="EMBL" id="MCW4629982.1"/>
    </source>
</evidence>
<dbReference type="Proteomes" id="UP001431181">
    <property type="component" value="Unassembled WGS sequence"/>
</dbReference>
<proteinExistence type="predicted"/>
<dbReference type="PANTHER" id="PTHR36922:SF1">
    <property type="entry name" value="DUF1993 DOMAIN-CONTAINING PROTEIN"/>
    <property type="match status" value="1"/>
</dbReference>
<keyword evidence="2" id="KW-1185">Reference proteome</keyword>
<dbReference type="Pfam" id="PF09351">
    <property type="entry name" value="DUF1993"/>
    <property type="match status" value="1"/>
</dbReference>
<dbReference type="PANTHER" id="PTHR36922">
    <property type="entry name" value="BLL2446 PROTEIN"/>
    <property type="match status" value="1"/>
</dbReference>
<reference evidence="1" key="1">
    <citation type="submission" date="2022-11" db="EMBL/GenBank/DDBJ databases">
        <title>Marinomonas sp. nov., isolated from marine algae.</title>
        <authorList>
            <person name="Choi D.G."/>
            <person name="Kim J.M."/>
            <person name="Lee J.K."/>
            <person name="Baek J.H."/>
            <person name="Jeon C.O."/>
        </authorList>
    </citation>
    <scope>NUCLEOTIDE SEQUENCE</scope>
    <source>
        <strain evidence="1">KJ51-3</strain>
    </source>
</reference>